<proteinExistence type="predicted"/>
<evidence type="ECO:0000256" key="1">
    <source>
        <dbReference type="SAM" id="MobiDB-lite"/>
    </source>
</evidence>
<dbReference type="AlphaFoldDB" id="A0A9X9MIF6"/>
<evidence type="ECO:0000313" key="2">
    <source>
        <dbReference type="EMBL" id="VDB88679.1"/>
    </source>
</evidence>
<keyword evidence="3" id="KW-1185">Reference proteome</keyword>
<evidence type="ECO:0000313" key="3">
    <source>
        <dbReference type="Proteomes" id="UP000324639"/>
    </source>
</evidence>
<name>A0A9X9MIF6_BLUGR</name>
<organism evidence="2 3">
    <name type="scientific">Blumeria graminis f. sp. tritici</name>
    <dbReference type="NCBI Taxonomy" id="62690"/>
    <lineage>
        <taxon>Eukaryota</taxon>
        <taxon>Fungi</taxon>
        <taxon>Dikarya</taxon>
        <taxon>Ascomycota</taxon>
        <taxon>Pezizomycotina</taxon>
        <taxon>Leotiomycetes</taxon>
        <taxon>Erysiphales</taxon>
        <taxon>Erysiphaceae</taxon>
        <taxon>Blumeria</taxon>
    </lineage>
</organism>
<feature type="region of interest" description="Disordered" evidence="1">
    <location>
        <begin position="1"/>
        <end position="20"/>
    </location>
</feature>
<sequence>MHAAPPARINGASLKSARDQTRAYTQEDKALVRVYGTGDWVLRERSRRHKHESFYDGPWLIRGYHHGNAYSLSSSGGIALMSRYNGSRLFPTYVRDGRPVRSLWYASERL</sequence>
<protein>
    <submittedName>
        <fullName evidence="2">Bgt-20893</fullName>
    </submittedName>
</protein>
<reference evidence="2 3" key="1">
    <citation type="submission" date="2018-08" db="EMBL/GenBank/DDBJ databases">
        <authorList>
            <person name="Muller C M."/>
        </authorList>
    </citation>
    <scope>NUCLEOTIDE SEQUENCE [LARGE SCALE GENOMIC DNA]</scope>
</reference>
<accession>A0A9X9MIF6</accession>
<dbReference type="Proteomes" id="UP000324639">
    <property type="component" value="Chromosome Bgt_-07"/>
</dbReference>
<dbReference type="EMBL" id="LR026990">
    <property type="protein sequence ID" value="VDB88679.1"/>
    <property type="molecule type" value="Genomic_DNA"/>
</dbReference>
<gene>
    <name evidence="2" type="ORF">BGT96224V316_LOCUS4588</name>
</gene>